<proteinExistence type="predicted"/>
<dbReference type="Proteomes" id="UP000663840">
    <property type="component" value="Unassembled WGS sequence"/>
</dbReference>
<accession>A0A8H3AZG1</accession>
<organism evidence="1 2">
    <name type="scientific">Rhizoctonia solani</name>
    <dbReference type="NCBI Taxonomy" id="456999"/>
    <lineage>
        <taxon>Eukaryota</taxon>
        <taxon>Fungi</taxon>
        <taxon>Dikarya</taxon>
        <taxon>Basidiomycota</taxon>
        <taxon>Agaricomycotina</taxon>
        <taxon>Agaricomycetes</taxon>
        <taxon>Cantharellales</taxon>
        <taxon>Ceratobasidiaceae</taxon>
        <taxon>Rhizoctonia</taxon>
    </lineage>
</organism>
<dbReference type="AlphaFoldDB" id="A0A8H3AZG1"/>
<name>A0A8H3AZG1_9AGAM</name>
<comment type="caution">
    <text evidence="1">The sequence shown here is derived from an EMBL/GenBank/DDBJ whole genome shotgun (WGS) entry which is preliminary data.</text>
</comment>
<dbReference type="EMBL" id="CAJMWR010002399">
    <property type="protein sequence ID" value="CAE6444264.1"/>
    <property type="molecule type" value="Genomic_DNA"/>
</dbReference>
<sequence>MLGVVGTSKVVCWLSAYAGVLVCLTNACSTSLMLCSEVASLFMGASASWQVLLIGNGQLNTFRIGYSLALPNTQHYHALAWLSCTLGHGAKGELYSSCWYNCLLISGLVQRLGFHAVGCFWSHALIGLPLGGSRNLGCVVVASAAQPPAHVQYILFSVIDQQLKKLK</sequence>
<evidence type="ECO:0000313" key="1">
    <source>
        <dbReference type="EMBL" id="CAE6444264.1"/>
    </source>
</evidence>
<evidence type="ECO:0000313" key="2">
    <source>
        <dbReference type="Proteomes" id="UP000663840"/>
    </source>
</evidence>
<gene>
    <name evidence="1" type="ORF">RDB_LOCUS82800</name>
</gene>
<reference evidence="1" key="1">
    <citation type="submission" date="2021-01" db="EMBL/GenBank/DDBJ databases">
        <authorList>
            <person name="Kaushik A."/>
        </authorList>
    </citation>
    <scope>NUCLEOTIDE SEQUENCE</scope>
    <source>
        <strain evidence="1">AG1-1A</strain>
    </source>
</reference>
<protein>
    <submittedName>
        <fullName evidence="1">Uncharacterized protein</fullName>
    </submittedName>
</protein>